<accession>A0A1F4TD49</accession>
<gene>
    <name evidence="1" type="ORF">A2311_04485</name>
</gene>
<evidence type="ECO:0008006" key="3">
    <source>
        <dbReference type="Google" id="ProtNLM"/>
    </source>
</evidence>
<protein>
    <recommendedName>
        <fullName evidence="3">Cell division protein FtsL</fullName>
    </recommendedName>
</protein>
<dbReference type="InterPro" id="IPR007060">
    <property type="entry name" value="FtsL/DivIC"/>
</dbReference>
<dbReference type="Proteomes" id="UP000178951">
    <property type="component" value="Unassembled WGS sequence"/>
</dbReference>
<evidence type="ECO:0000313" key="1">
    <source>
        <dbReference type="EMBL" id="OGC30721.1"/>
    </source>
</evidence>
<dbReference type="EMBL" id="MEUF01000084">
    <property type="protein sequence ID" value="OGC30721.1"/>
    <property type="molecule type" value="Genomic_DNA"/>
</dbReference>
<reference evidence="1 2" key="1">
    <citation type="journal article" date="2016" name="Nat. Commun.">
        <title>Thousands of microbial genomes shed light on interconnected biogeochemical processes in an aquifer system.</title>
        <authorList>
            <person name="Anantharaman K."/>
            <person name="Brown C.T."/>
            <person name="Hug L.A."/>
            <person name="Sharon I."/>
            <person name="Castelle C.J."/>
            <person name="Probst A.J."/>
            <person name="Thomas B.C."/>
            <person name="Singh A."/>
            <person name="Wilkins M.J."/>
            <person name="Karaoz U."/>
            <person name="Brodie E.L."/>
            <person name="Williams K.H."/>
            <person name="Hubbard S.S."/>
            <person name="Banfield J.F."/>
        </authorList>
    </citation>
    <scope>NUCLEOTIDE SEQUENCE [LARGE SCALE GENOMIC DNA]</scope>
</reference>
<evidence type="ECO:0000313" key="2">
    <source>
        <dbReference type="Proteomes" id="UP000178951"/>
    </source>
</evidence>
<name>A0A1F4TD49_UNCSA</name>
<dbReference type="Pfam" id="PF04977">
    <property type="entry name" value="DivIC"/>
    <property type="match status" value="1"/>
</dbReference>
<organism evidence="1 2">
    <name type="scientific">candidate division WOR-1 bacterium RIFOXYB2_FULL_48_7</name>
    <dbReference type="NCBI Taxonomy" id="1802583"/>
    <lineage>
        <taxon>Bacteria</taxon>
        <taxon>Bacillati</taxon>
        <taxon>Saganbacteria</taxon>
    </lineage>
</organism>
<comment type="caution">
    <text evidence="1">The sequence shown here is derived from an EMBL/GenBank/DDBJ whole genome shotgun (WGS) entry which is preliminary data.</text>
</comment>
<sequence length="86" mass="10052">MKRLALLVFVGFLLYFLFSIRQVIIDQQLLLREEKETKQKLSSQQVYLAALKMRISGIKNEDRIEELARTRLGLIKKGEVAFKVIN</sequence>
<proteinExistence type="predicted"/>
<dbReference type="AlphaFoldDB" id="A0A1F4TD49"/>